<feature type="non-terminal residue" evidence="1">
    <location>
        <position position="1"/>
    </location>
</feature>
<name>A0A0D0DDZ6_9AGAM</name>
<reference evidence="1 2" key="1">
    <citation type="submission" date="2014-04" db="EMBL/GenBank/DDBJ databases">
        <authorList>
            <consortium name="DOE Joint Genome Institute"/>
            <person name="Kuo A."/>
            <person name="Kohler A."/>
            <person name="Jargeat P."/>
            <person name="Nagy L.G."/>
            <person name="Floudas D."/>
            <person name="Copeland A."/>
            <person name="Barry K.W."/>
            <person name="Cichocki N."/>
            <person name="Veneault-Fourrey C."/>
            <person name="LaButti K."/>
            <person name="Lindquist E.A."/>
            <person name="Lipzen A."/>
            <person name="Lundell T."/>
            <person name="Morin E."/>
            <person name="Murat C."/>
            <person name="Sun H."/>
            <person name="Tunlid A."/>
            <person name="Henrissat B."/>
            <person name="Grigoriev I.V."/>
            <person name="Hibbett D.S."/>
            <person name="Martin F."/>
            <person name="Nordberg H.P."/>
            <person name="Cantor M.N."/>
            <person name="Hua S.X."/>
        </authorList>
    </citation>
    <scope>NUCLEOTIDE SEQUENCE [LARGE SCALE GENOMIC DNA]</scope>
    <source>
        <strain evidence="1 2">Ve08.2h10</strain>
    </source>
</reference>
<accession>A0A0D0DDZ6</accession>
<reference evidence="2" key="2">
    <citation type="submission" date="2015-01" db="EMBL/GenBank/DDBJ databases">
        <title>Evolutionary Origins and Diversification of the Mycorrhizal Mutualists.</title>
        <authorList>
            <consortium name="DOE Joint Genome Institute"/>
            <consortium name="Mycorrhizal Genomics Consortium"/>
            <person name="Kohler A."/>
            <person name="Kuo A."/>
            <person name="Nagy L.G."/>
            <person name="Floudas D."/>
            <person name="Copeland A."/>
            <person name="Barry K.W."/>
            <person name="Cichocki N."/>
            <person name="Veneault-Fourrey C."/>
            <person name="LaButti K."/>
            <person name="Lindquist E.A."/>
            <person name="Lipzen A."/>
            <person name="Lundell T."/>
            <person name="Morin E."/>
            <person name="Murat C."/>
            <person name="Riley R."/>
            <person name="Ohm R."/>
            <person name="Sun H."/>
            <person name="Tunlid A."/>
            <person name="Henrissat B."/>
            <person name="Grigoriev I.V."/>
            <person name="Hibbett D.S."/>
            <person name="Martin F."/>
        </authorList>
    </citation>
    <scope>NUCLEOTIDE SEQUENCE [LARGE SCALE GENOMIC DNA]</scope>
    <source>
        <strain evidence="2">Ve08.2h10</strain>
    </source>
</reference>
<dbReference type="AlphaFoldDB" id="A0A0D0DDZ6"/>
<sequence length="87" mass="10034">SGANHSHIKVGHSWTAQAIMQETYKMEINEVIQERYGKRPGIKEALSVYQKVVQRVVNKLMQEERDEAKNTAVKWNLDCRPPNEVKA</sequence>
<dbReference type="InParanoid" id="A0A0D0DDZ6"/>
<dbReference type="OrthoDB" id="2654519at2759"/>
<proteinExistence type="predicted"/>
<keyword evidence="2" id="KW-1185">Reference proteome</keyword>
<feature type="non-terminal residue" evidence="1">
    <location>
        <position position="87"/>
    </location>
</feature>
<protein>
    <submittedName>
        <fullName evidence="1">Uncharacterized protein</fullName>
    </submittedName>
</protein>
<evidence type="ECO:0000313" key="1">
    <source>
        <dbReference type="EMBL" id="KIK78994.1"/>
    </source>
</evidence>
<dbReference type="HOGENOM" id="CLU_179482_0_0_1"/>
<evidence type="ECO:0000313" key="2">
    <source>
        <dbReference type="Proteomes" id="UP000054538"/>
    </source>
</evidence>
<organism evidence="1 2">
    <name type="scientific">Paxillus rubicundulus Ve08.2h10</name>
    <dbReference type="NCBI Taxonomy" id="930991"/>
    <lineage>
        <taxon>Eukaryota</taxon>
        <taxon>Fungi</taxon>
        <taxon>Dikarya</taxon>
        <taxon>Basidiomycota</taxon>
        <taxon>Agaricomycotina</taxon>
        <taxon>Agaricomycetes</taxon>
        <taxon>Agaricomycetidae</taxon>
        <taxon>Boletales</taxon>
        <taxon>Paxilineae</taxon>
        <taxon>Paxillaceae</taxon>
        <taxon>Paxillus</taxon>
    </lineage>
</organism>
<dbReference type="Proteomes" id="UP000054538">
    <property type="component" value="Unassembled WGS sequence"/>
</dbReference>
<gene>
    <name evidence="1" type="ORF">PAXRUDRAFT_47524</name>
</gene>
<dbReference type="EMBL" id="KN826409">
    <property type="protein sequence ID" value="KIK78994.1"/>
    <property type="molecule type" value="Genomic_DNA"/>
</dbReference>